<keyword evidence="2 6" id="KW-0964">Secreted</keyword>
<dbReference type="GO" id="GO:0005576">
    <property type="term" value="C:extracellular region"/>
    <property type="evidence" value="ECO:0007669"/>
    <property type="project" value="UniProtKB-SubCell"/>
</dbReference>
<organism evidence="8">
    <name type="scientific">Rhipicephalus appendiculatus</name>
    <name type="common">Brown ear tick</name>
    <dbReference type="NCBI Taxonomy" id="34631"/>
    <lineage>
        <taxon>Eukaryota</taxon>
        <taxon>Metazoa</taxon>
        <taxon>Ecdysozoa</taxon>
        <taxon>Arthropoda</taxon>
        <taxon>Chelicerata</taxon>
        <taxon>Arachnida</taxon>
        <taxon>Acari</taxon>
        <taxon>Parasitiformes</taxon>
        <taxon>Ixodida</taxon>
        <taxon>Ixodoidea</taxon>
        <taxon>Ixodidae</taxon>
        <taxon>Rhipicephalinae</taxon>
        <taxon>Rhipicephalus</taxon>
        <taxon>Rhipicephalus</taxon>
    </lineage>
</organism>
<accession>A0A131Z586</accession>
<feature type="signal peptide" evidence="7">
    <location>
        <begin position="1"/>
        <end position="23"/>
    </location>
</feature>
<comment type="function">
    <text evidence="6">Salivary chemokine-binding protein which binds to host chemokines.</text>
</comment>
<name>A0A131Z586_RHIAP</name>
<proteinExistence type="predicted"/>
<dbReference type="Pfam" id="PF19429">
    <property type="entry name" value="EVA_Class_A"/>
    <property type="match status" value="1"/>
</dbReference>
<dbReference type="AlphaFoldDB" id="A0A131Z586"/>
<reference evidence="8" key="1">
    <citation type="journal article" date="2016" name="Ticks Tick Borne Dis.">
        <title>De novo assembly and annotation of the salivary gland transcriptome of Rhipicephalus appendiculatus male and female ticks during blood feeding.</title>
        <authorList>
            <person name="de Castro M.H."/>
            <person name="de Klerk D."/>
            <person name="Pienaar R."/>
            <person name="Latif A.A."/>
            <person name="Rees D.J."/>
            <person name="Mans B.J."/>
        </authorList>
    </citation>
    <scope>NUCLEOTIDE SEQUENCE</scope>
    <source>
        <tissue evidence="8">Salivary glands</tissue>
    </source>
</reference>
<sequence length="126" mass="13691">MTLKYWCVFAAVLYAGQWLIITGEESEITSSAAPNTTEEQDYTEWAPVKCYFTNSSLGLVAPYNCSPPCFNGTWFNAPSPDNASCLLNPDSLRLGATVDVVEPYNCTVGLCNNGTCGAPTRDAQCW</sequence>
<evidence type="ECO:0000256" key="6">
    <source>
        <dbReference type="RuleBase" id="RU369006"/>
    </source>
</evidence>
<keyword evidence="3 6" id="KW-0732">Signal</keyword>
<feature type="chain" id="PRO_5007286828" description="Evasin" evidence="7">
    <location>
        <begin position="24"/>
        <end position="126"/>
    </location>
</feature>
<evidence type="ECO:0000256" key="7">
    <source>
        <dbReference type="SAM" id="SignalP"/>
    </source>
</evidence>
<keyword evidence="4 6" id="KW-1015">Disulfide bond</keyword>
<protein>
    <recommendedName>
        <fullName evidence="6">Evasin</fullName>
    </recommendedName>
</protein>
<dbReference type="EMBL" id="GEDV01001994">
    <property type="protein sequence ID" value="JAP86563.1"/>
    <property type="molecule type" value="Transcribed_RNA"/>
</dbReference>
<evidence type="ECO:0000256" key="5">
    <source>
        <dbReference type="ARBA" id="ARBA00023180"/>
    </source>
</evidence>
<dbReference type="GO" id="GO:0019957">
    <property type="term" value="F:C-C chemokine binding"/>
    <property type="evidence" value="ECO:0007669"/>
    <property type="project" value="InterPro"/>
</dbReference>
<evidence type="ECO:0000313" key="8">
    <source>
        <dbReference type="EMBL" id="JAP86563.1"/>
    </source>
</evidence>
<evidence type="ECO:0000256" key="4">
    <source>
        <dbReference type="ARBA" id="ARBA00023157"/>
    </source>
</evidence>
<comment type="subcellular location">
    <subcellularLocation>
        <location evidence="1 6">Secreted</location>
    </subcellularLocation>
</comment>
<evidence type="ECO:0000256" key="2">
    <source>
        <dbReference type="ARBA" id="ARBA00022525"/>
    </source>
</evidence>
<keyword evidence="5 6" id="KW-0325">Glycoprotein</keyword>
<dbReference type="InterPro" id="IPR045797">
    <property type="entry name" value="EVA_Class_A"/>
</dbReference>
<evidence type="ECO:0000256" key="1">
    <source>
        <dbReference type="ARBA" id="ARBA00004613"/>
    </source>
</evidence>
<evidence type="ECO:0000256" key="3">
    <source>
        <dbReference type="ARBA" id="ARBA00022729"/>
    </source>
</evidence>
<dbReference type="Gene3D" id="2.30.130.100">
    <property type="match status" value="1"/>
</dbReference>